<dbReference type="InterPro" id="IPR036653">
    <property type="entry name" value="CinA-like_C"/>
</dbReference>
<dbReference type="SUPFAM" id="SSF142433">
    <property type="entry name" value="CinA-like"/>
    <property type="match status" value="1"/>
</dbReference>
<dbReference type="EMBL" id="JBHSGU010000002">
    <property type="protein sequence ID" value="MFC4700098.1"/>
    <property type="molecule type" value="Genomic_DNA"/>
</dbReference>
<dbReference type="RefSeq" id="WP_382407226.1">
    <property type="nucleotide sequence ID" value="NZ_JBHSGU010000002.1"/>
</dbReference>
<accession>A0ABV9LXC5</accession>
<comment type="caution">
    <text evidence="2">The sequence shown here is derived from an EMBL/GenBank/DDBJ whole genome shotgun (WGS) entry which is preliminary data.</text>
</comment>
<name>A0ABV9LXC5_9ALTE</name>
<gene>
    <name evidence="2" type="ORF">ACFO4O_08030</name>
</gene>
<dbReference type="Gene3D" id="3.90.950.20">
    <property type="entry name" value="CinA-like"/>
    <property type="match status" value="1"/>
</dbReference>
<evidence type="ECO:0000313" key="3">
    <source>
        <dbReference type="Proteomes" id="UP001595897"/>
    </source>
</evidence>
<dbReference type="Proteomes" id="UP001595897">
    <property type="component" value="Unassembled WGS sequence"/>
</dbReference>
<keyword evidence="3" id="KW-1185">Reference proteome</keyword>
<dbReference type="Pfam" id="PF02464">
    <property type="entry name" value="CinA"/>
    <property type="match status" value="1"/>
</dbReference>
<dbReference type="NCBIfam" id="TIGR00199">
    <property type="entry name" value="PncC_domain"/>
    <property type="match status" value="1"/>
</dbReference>
<evidence type="ECO:0000259" key="1">
    <source>
        <dbReference type="Pfam" id="PF02464"/>
    </source>
</evidence>
<proteinExistence type="predicted"/>
<reference evidence="3" key="1">
    <citation type="journal article" date="2019" name="Int. J. Syst. Evol. Microbiol.">
        <title>The Global Catalogue of Microorganisms (GCM) 10K type strain sequencing project: providing services to taxonomists for standard genome sequencing and annotation.</title>
        <authorList>
            <consortium name="The Broad Institute Genomics Platform"/>
            <consortium name="The Broad Institute Genome Sequencing Center for Infectious Disease"/>
            <person name="Wu L."/>
            <person name="Ma J."/>
        </authorList>
    </citation>
    <scope>NUCLEOTIDE SEQUENCE [LARGE SCALE GENOMIC DNA]</scope>
    <source>
        <strain evidence="3">KACC 12507</strain>
    </source>
</reference>
<sequence length="167" mass="17847">MLDAQLKNKYQLSLRLGEALAQEQRTVCTVESCTGGGIAFAITDVPGSSAWFERAWVSYSNEAKSQLVGVEPTTLDEFGAVSQEVVTQMAFGARQRANADYSLAVSGIAGPCGGSPGKPVGLVWFAIDTALDTYTFSRCFSGDRQQVREQAIVLGLEKLISCVVNAQ</sequence>
<organism evidence="2 3">
    <name type="scientific">Glaciecola siphonariae</name>
    <dbReference type="NCBI Taxonomy" id="521012"/>
    <lineage>
        <taxon>Bacteria</taxon>
        <taxon>Pseudomonadati</taxon>
        <taxon>Pseudomonadota</taxon>
        <taxon>Gammaproteobacteria</taxon>
        <taxon>Alteromonadales</taxon>
        <taxon>Alteromonadaceae</taxon>
        <taxon>Glaciecola</taxon>
    </lineage>
</organism>
<protein>
    <submittedName>
        <fullName evidence="2">CinA family protein</fullName>
    </submittedName>
</protein>
<dbReference type="InterPro" id="IPR008136">
    <property type="entry name" value="CinA_C"/>
</dbReference>
<feature type="domain" description="CinA C-terminal" evidence="1">
    <location>
        <begin position="11"/>
        <end position="162"/>
    </location>
</feature>
<evidence type="ECO:0000313" key="2">
    <source>
        <dbReference type="EMBL" id="MFC4700098.1"/>
    </source>
</evidence>